<dbReference type="RefSeq" id="XP_037163713.1">
    <property type="nucleotide sequence ID" value="XM_037309253.1"/>
</dbReference>
<dbReference type="EMBL" id="JACCJC010000030">
    <property type="protein sequence ID" value="KAF6234316.1"/>
    <property type="molecule type" value="Genomic_DNA"/>
</dbReference>
<gene>
    <name evidence="1" type="ORF">HO173_007349</name>
</gene>
<dbReference type="Proteomes" id="UP000578531">
    <property type="component" value="Unassembled WGS sequence"/>
</dbReference>
<reference evidence="1 2" key="1">
    <citation type="journal article" date="2020" name="Genomics">
        <title>Complete, high-quality genomes from long-read metagenomic sequencing of two wolf lichen thalli reveals enigmatic genome architecture.</title>
        <authorList>
            <person name="McKenzie S.K."/>
            <person name="Walston R.F."/>
            <person name="Allen J.L."/>
        </authorList>
    </citation>
    <scope>NUCLEOTIDE SEQUENCE [LARGE SCALE GENOMIC DNA]</scope>
    <source>
        <strain evidence="1">WasteWater2</strain>
    </source>
</reference>
<organism evidence="1 2">
    <name type="scientific">Letharia columbiana</name>
    <dbReference type="NCBI Taxonomy" id="112416"/>
    <lineage>
        <taxon>Eukaryota</taxon>
        <taxon>Fungi</taxon>
        <taxon>Dikarya</taxon>
        <taxon>Ascomycota</taxon>
        <taxon>Pezizomycotina</taxon>
        <taxon>Lecanoromycetes</taxon>
        <taxon>OSLEUM clade</taxon>
        <taxon>Lecanoromycetidae</taxon>
        <taxon>Lecanorales</taxon>
        <taxon>Lecanorineae</taxon>
        <taxon>Parmeliaceae</taxon>
        <taxon>Letharia</taxon>
    </lineage>
</organism>
<dbReference type="GeneID" id="59289006"/>
<keyword evidence="2" id="KW-1185">Reference proteome</keyword>
<comment type="caution">
    <text evidence="1">The sequence shown here is derived from an EMBL/GenBank/DDBJ whole genome shotgun (WGS) entry which is preliminary data.</text>
</comment>
<proteinExistence type="predicted"/>
<accession>A0A8H6FT58</accession>
<protein>
    <submittedName>
        <fullName evidence="1">Uncharacterized protein</fullName>
    </submittedName>
</protein>
<evidence type="ECO:0000313" key="1">
    <source>
        <dbReference type="EMBL" id="KAF6234316.1"/>
    </source>
</evidence>
<name>A0A8H6FT58_9LECA</name>
<dbReference type="AlphaFoldDB" id="A0A8H6FT58"/>
<evidence type="ECO:0000313" key="2">
    <source>
        <dbReference type="Proteomes" id="UP000578531"/>
    </source>
</evidence>
<sequence length="62" mass="7329">MELFAHQYRLQELEGCGDFATRLARRQPHCSMELSKRRFGLWYLMKKLTPRRATQAANGFPN</sequence>